<evidence type="ECO:0000313" key="4">
    <source>
        <dbReference type="EMBL" id="EHI74635.1"/>
    </source>
</evidence>
<evidence type="ECO:0000259" key="3">
    <source>
        <dbReference type="PROSITE" id="PS50911"/>
    </source>
</evidence>
<dbReference type="STRING" id="873449.STRCR_0236"/>
<feature type="domain" description="Peptidase C51" evidence="3">
    <location>
        <begin position="422"/>
        <end position="548"/>
    </location>
</feature>
<feature type="region of interest" description="Disordered" evidence="1">
    <location>
        <begin position="198"/>
        <end position="219"/>
    </location>
</feature>
<dbReference type="InterPro" id="IPR038765">
    <property type="entry name" value="Papain-like_cys_pep_sf"/>
</dbReference>
<dbReference type="Gene3D" id="3.90.1720.10">
    <property type="entry name" value="endopeptidase domain like (from Nostoc punctiforme)"/>
    <property type="match status" value="1"/>
</dbReference>
<dbReference type="RefSeq" id="WP_004228075.1">
    <property type="nucleotide sequence ID" value="NZ_AEUV02000002.1"/>
</dbReference>
<feature type="compositionally biased region" description="Polar residues" evidence="1">
    <location>
        <begin position="198"/>
        <end position="211"/>
    </location>
</feature>
<dbReference type="SUPFAM" id="SSF54001">
    <property type="entry name" value="Cysteine proteinases"/>
    <property type="match status" value="1"/>
</dbReference>
<gene>
    <name evidence="4" type="ORF">STRCR_0236</name>
</gene>
<feature type="compositionally biased region" description="Low complexity" evidence="1">
    <location>
        <begin position="94"/>
        <end position="105"/>
    </location>
</feature>
<proteinExistence type="predicted"/>
<dbReference type="Pfam" id="PF05257">
    <property type="entry name" value="CHAP"/>
    <property type="match status" value="1"/>
</dbReference>
<feature type="compositionally biased region" description="Low complexity" evidence="1">
    <location>
        <begin position="141"/>
        <end position="160"/>
    </location>
</feature>
<dbReference type="EMBL" id="AEUV02000002">
    <property type="protein sequence ID" value="EHI74635.1"/>
    <property type="molecule type" value="Genomic_DNA"/>
</dbReference>
<feature type="compositionally biased region" description="Basic and acidic residues" evidence="1">
    <location>
        <begin position="49"/>
        <end position="68"/>
    </location>
</feature>
<dbReference type="PROSITE" id="PS50911">
    <property type="entry name" value="CHAP"/>
    <property type="match status" value="1"/>
</dbReference>
<evidence type="ECO:0000256" key="2">
    <source>
        <dbReference type="SAM" id="SignalP"/>
    </source>
</evidence>
<feature type="chain" id="PRO_5039316539" evidence="2">
    <location>
        <begin position="22"/>
        <end position="553"/>
    </location>
</feature>
<evidence type="ECO:0000256" key="1">
    <source>
        <dbReference type="SAM" id="MobiDB-lite"/>
    </source>
</evidence>
<keyword evidence="2" id="KW-0732">Signal</keyword>
<feature type="compositionally biased region" description="Low complexity" evidence="1">
    <location>
        <begin position="112"/>
        <end position="130"/>
    </location>
</feature>
<dbReference type="InterPro" id="IPR007921">
    <property type="entry name" value="CHAP_dom"/>
</dbReference>
<comment type="caution">
    <text evidence="4">The sequence shown here is derived from an EMBL/GenBank/DDBJ whole genome shotgun (WGS) entry which is preliminary data.</text>
</comment>
<protein>
    <submittedName>
        <fullName evidence="4">N-acetylmuramoyl-L-alanine amidase, family 4 family protein</fullName>
    </submittedName>
</protein>
<dbReference type="eggNOG" id="COG3942">
    <property type="taxonomic scope" value="Bacteria"/>
</dbReference>
<accession>G5JNS3</accession>
<sequence length="553" mass="59294">MKLPKWLSLAMLVTLSGPYLAPSLVLAQTNDSLLPSSETASQQPQESSKAQEDNDHNGIPDHEEDKNHNGVPDDEEDANKNGIPDDLDAKEEQSSSSSEASSSQETGTDQGQSQAASSPQSSQSSSATEPSSDESDDQSKTESSASSSSEEGTKTGPSSSKENDTPAKEEPKTNIDKSSAESKRQVVLNSLQVDFKLPSSSVSGPTQTHQADWSGPVDNIPTTPPSYTAYVEHWSGDSAYTSNLLAHRYGITAEQLDGYLNSLGVAYDHNRINGKLLLQWQKDSGLDVRAIIAIAMAESSLGTAGVATIQGSNMFGYGAFDTNPDNAANFSDDKAITKMTAETIIQNKNWTFKIQDDKAKKNAMGQLNAVIDGGVYFTDTSGTGKRRAQIMQEVDTWIDQHGGTPPIPEELKHLGGTSTQIVPAGYQISHPMHTDSYLAASYPWGQCTWYVYNRATELGYSYDSYMGNGGDWQHKAGYETTHTPKVGYAVSFAPGQAGADPNYGHVAIVEEVKSDGSILISESNAMGLGVISYRTFSAPQASTLTYVVGQKVH</sequence>
<dbReference type="OrthoDB" id="977752at2"/>
<feature type="compositionally biased region" description="Basic and acidic residues" evidence="1">
    <location>
        <begin position="161"/>
        <end position="183"/>
    </location>
</feature>
<feature type="region of interest" description="Disordered" evidence="1">
    <location>
        <begin position="33"/>
        <end position="183"/>
    </location>
</feature>
<feature type="compositionally biased region" description="Polar residues" evidence="1">
    <location>
        <begin position="33"/>
        <end position="48"/>
    </location>
</feature>
<feature type="signal peptide" evidence="2">
    <location>
        <begin position="1"/>
        <end position="21"/>
    </location>
</feature>
<organism evidence="4 5">
    <name type="scientific">Streptococcus criceti HS-6</name>
    <dbReference type="NCBI Taxonomy" id="873449"/>
    <lineage>
        <taxon>Bacteria</taxon>
        <taxon>Bacillati</taxon>
        <taxon>Bacillota</taxon>
        <taxon>Bacilli</taxon>
        <taxon>Lactobacillales</taxon>
        <taxon>Streptococcaceae</taxon>
        <taxon>Streptococcus</taxon>
    </lineage>
</organism>
<reference evidence="4" key="1">
    <citation type="submission" date="2011-07" db="EMBL/GenBank/DDBJ databases">
        <authorList>
            <person name="Stanhope M.J."/>
            <person name="Durkin A.S."/>
            <person name="Hostetler J."/>
            <person name="Kim M."/>
            <person name="Radune D."/>
            <person name="Singh I."/>
            <person name="Town C.D."/>
        </authorList>
    </citation>
    <scope>NUCLEOTIDE SEQUENCE [LARGE SCALE GENOMIC DNA]</scope>
    <source>
        <strain evidence="4">HS-6</strain>
    </source>
</reference>
<dbReference type="Proteomes" id="UP000004322">
    <property type="component" value="Unassembled WGS sequence"/>
</dbReference>
<evidence type="ECO:0000313" key="5">
    <source>
        <dbReference type="Proteomes" id="UP000004322"/>
    </source>
</evidence>
<dbReference type="AlphaFoldDB" id="G5JNS3"/>
<keyword evidence="5" id="KW-1185">Reference proteome</keyword>
<name>G5JNS3_STRCG</name>